<accession>K9ZY84</accession>
<dbReference type="AlphaFoldDB" id="K9ZY84"/>
<organism evidence="1 2">
    <name type="scientific">Deinococcus peraridilitoris (strain DSM 19664 / LMG 22246 / CIP 109416 / KR-200)</name>
    <dbReference type="NCBI Taxonomy" id="937777"/>
    <lineage>
        <taxon>Bacteria</taxon>
        <taxon>Thermotogati</taxon>
        <taxon>Deinococcota</taxon>
        <taxon>Deinococci</taxon>
        <taxon>Deinococcales</taxon>
        <taxon>Deinococcaceae</taxon>
        <taxon>Deinococcus</taxon>
    </lineage>
</organism>
<dbReference type="HOGENOM" id="CLU_3288400_0_0_0"/>
<evidence type="ECO:0000313" key="1">
    <source>
        <dbReference type="EMBL" id="AFZ66561.1"/>
    </source>
</evidence>
<evidence type="ECO:0000313" key="2">
    <source>
        <dbReference type="Proteomes" id="UP000010467"/>
    </source>
</evidence>
<dbReference type="KEGG" id="dpd:Deipe_0997"/>
<gene>
    <name evidence="1" type="ordered locus">Deipe_0997</name>
</gene>
<protein>
    <submittedName>
        <fullName evidence="1">Uncharacterized protein</fullName>
    </submittedName>
</protein>
<dbReference type="Proteomes" id="UP000010467">
    <property type="component" value="Chromosome"/>
</dbReference>
<dbReference type="EMBL" id="CP003382">
    <property type="protein sequence ID" value="AFZ66561.1"/>
    <property type="molecule type" value="Genomic_DNA"/>
</dbReference>
<proteinExistence type="predicted"/>
<keyword evidence="2" id="KW-1185">Reference proteome</keyword>
<sequence length="40" mass="4268">MGGGPIKITSNGERATATYSAIQRIPRVGRFKACSDIWAS</sequence>
<reference evidence="2" key="1">
    <citation type="submission" date="2012-03" db="EMBL/GenBank/DDBJ databases">
        <title>Complete sequence of chromosome of Deinococcus peraridilitoris DSM 19664.</title>
        <authorList>
            <person name="Lucas S."/>
            <person name="Copeland A."/>
            <person name="Lapidus A."/>
            <person name="Glavina del Rio T."/>
            <person name="Dalin E."/>
            <person name="Tice H."/>
            <person name="Bruce D."/>
            <person name="Goodwin L."/>
            <person name="Pitluck S."/>
            <person name="Peters L."/>
            <person name="Mikhailova N."/>
            <person name="Lu M."/>
            <person name="Kyrpides N."/>
            <person name="Mavromatis K."/>
            <person name="Ivanova N."/>
            <person name="Brettin T."/>
            <person name="Detter J.C."/>
            <person name="Han C."/>
            <person name="Larimer F."/>
            <person name="Land M."/>
            <person name="Hauser L."/>
            <person name="Markowitz V."/>
            <person name="Cheng J.-F."/>
            <person name="Hugenholtz P."/>
            <person name="Woyke T."/>
            <person name="Wu D."/>
            <person name="Pukall R."/>
            <person name="Steenblock K."/>
            <person name="Brambilla E."/>
            <person name="Klenk H.-P."/>
            <person name="Eisen J.A."/>
        </authorList>
    </citation>
    <scope>NUCLEOTIDE SEQUENCE [LARGE SCALE GENOMIC DNA]</scope>
    <source>
        <strain evidence="2">DSM 19664 / LMG 22246 / CIP 109416 / KR-200</strain>
    </source>
</reference>
<name>K9ZY84_DEIPD</name>